<evidence type="ECO:0000256" key="1">
    <source>
        <dbReference type="ARBA" id="ARBA00023125"/>
    </source>
</evidence>
<organism evidence="3 4">
    <name type="scientific">Desulfotruncus arcticus DSM 17038</name>
    <dbReference type="NCBI Taxonomy" id="1121424"/>
    <lineage>
        <taxon>Bacteria</taxon>
        <taxon>Bacillati</taxon>
        <taxon>Bacillota</taxon>
        <taxon>Clostridia</taxon>
        <taxon>Eubacteriales</taxon>
        <taxon>Desulfallaceae</taxon>
        <taxon>Desulfotruncus</taxon>
    </lineage>
</organism>
<dbReference type="PROSITE" id="PS50937">
    <property type="entry name" value="HTH_MERR_2"/>
    <property type="match status" value="1"/>
</dbReference>
<dbReference type="PANTHER" id="PTHR30204:SF82">
    <property type="entry name" value="TRANSCRIPTIONAL REGULATOR, MERR FAMILY"/>
    <property type="match status" value="1"/>
</dbReference>
<dbReference type="Pfam" id="PF13411">
    <property type="entry name" value="MerR_1"/>
    <property type="match status" value="1"/>
</dbReference>
<evidence type="ECO:0000259" key="2">
    <source>
        <dbReference type="PROSITE" id="PS50937"/>
    </source>
</evidence>
<sequence length="140" mass="16420">MGYTIKQVADKLELSAYTIRYYEREGLLPFVSRNKNGNRVFNDNDIEWIKLIRCLRNTGMPIGEIKRYVELCMQGDNTVEVRRQIIERHKQAVEQKIEQMKDYLKNINKKLICYDDFLAGKGMDCCNPMNSVTNINNMST</sequence>
<dbReference type="CDD" id="cd01109">
    <property type="entry name" value="HTH_YyaN"/>
    <property type="match status" value="1"/>
</dbReference>
<reference evidence="4" key="1">
    <citation type="submission" date="2016-10" db="EMBL/GenBank/DDBJ databases">
        <authorList>
            <person name="Varghese N."/>
            <person name="Submissions S."/>
        </authorList>
    </citation>
    <scope>NUCLEOTIDE SEQUENCE [LARGE SCALE GENOMIC DNA]</scope>
    <source>
        <strain evidence="4">DSM 17038</strain>
    </source>
</reference>
<dbReference type="STRING" id="341036.SAMN05660649_03818"/>
<proteinExistence type="predicted"/>
<dbReference type="GO" id="GO:0003677">
    <property type="term" value="F:DNA binding"/>
    <property type="evidence" value="ECO:0007669"/>
    <property type="project" value="UniProtKB-KW"/>
</dbReference>
<dbReference type="Gene3D" id="1.10.1660.10">
    <property type="match status" value="1"/>
</dbReference>
<keyword evidence="4" id="KW-1185">Reference proteome</keyword>
<dbReference type="InterPro" id="IPR047057">
    <property type="entry name" value="MerR_fam"/>
</dbReference>
<dbReference type="GO" id="GO:0003700">
    <property type="term" value="F:DNA-binding transcription factor activity"/>
    <property type="evidence" value="ECO:0007669"/>
    <property type="project" value="InterPro"/>
</dbReference>
<dbReference type="PRINTS" id="PR00040">
    <property type="entry name" value="HTHMERR"/>
</dbReference>
<dbReference type="OrthoDB" id="9811174at2"/>
<gene>
    <name evidence="3" type="ORF">SAMN05660649_03818</name>
</gene>
<evidence type="ECO:0000313" key="4">
    <source>
        <dbReference type="Proteomes" id="UP000199337"/>
    </source>
</evidence>
<evidence type="ECO:0000313" key="3">
    <source>
        <dbReference type="EMBL" id="SFH09281.1"/>
    </source>
</evidence>
<dbReference type="Proteomes" id="UP000199337">
    <property type="component" value="Unassembled WGS sequence"/>
</dbReference>
<accession>A0A1I2XBA7</accession>
<dbReference type="SMART" id="SM00422">
    <property type="entry name" value="HTH_MERR"/>
    <property type="match status" value="1"/>
</dbReference>
<dbReference type="PANTHER" id="PTHR30204">
    <property type="entry name" value="REDOX-CYCLING DRUG-SENSING TRANSCRIPTIONAL ACTIVATOR SOXR"/>
    <property type="match status" value="1"/>
</dbReference>
<dbReference type="InterPro" id="IPR009061">
    <property type="entry name" value="DNA-bd_dom_put_sf"/>
</dbReference>
<keyword evidence="1 3" id="KW-0238">DNA-binding</keyword>
<dbReference type="EMBL" id="FOOX01000016">
    <property type="protein sequence ID" value="SFH09281.1"/>
    <property type="molecule type" value="Genomic_DNA"/>
</dbReference>
<dbReference type="AlphaFoldDB" id="A0A1I2XBA7"/>
<dbReference type="InterPro" id="IPR000551">
    <property type="entry name" value="MerR-type_HTH_dom"/>
</dbReference>
<feature type="domain" description="HTH merR-type" evidence="2">
    <location>
        <begin position="1"/>
        <end position="71"/>
    </location>
</feature>
<dbReference type="SUPFAM" id="SSF46955">
    <property type="entry name" value="Putative DNA-binding domain"/>
    <property type="match status" value="1"/>
</dbReference>
<name>A0A1I2XBA7_9FIRM</name>
<protein>
    <submittedName>
        <fullName evidence="3">DNA-binding transcriptional regulator, MerR family</fullName>
    </submittedName>
</protein>
<dbReference type="RefSeq" id="WP_092473319.1">
    <property type="nucleotide sequence ID" value="NZ_FOOX01000016.1"/>
</dbReference>